<feature type="non-terminal residue" evidence="1">
    <location>
        <position position="268"/>
    </location>
</feature>
<evidence type="ECO:0000313" key="2">
    <source>
        <dbReference type="Proteomes" id="UP000789396"/>
    </source>
</evidence>
<keyword evidence="2" id="KW-1185">Reference proteome</keyword>
<dbReference type="PANTHER" id="PTHR10492:SF101">
    <property type="entry name" value="ATP-DEPENDENT DNA HELICASE"/>
    <property type="match status" value="1"/>
</dbReference>
<reference evidence="1" key="1">
    <citation type="submission" date="2021-06" db="EMBL/GenBank/DDBJ databases">
        <authorList>
            <person name="Kallberg Y."/>
            <person name="Tangrot J."/>
            <person name="Rosling A."/>
        </authorList>
    </citation>
    <scope>NUCLEOTIDE SEQUENCE</scope>
    <source>
        <strain evidence="1">IN212</strain>
    </source>
</reference>
<organism evidence="1 2">
    <name type="scientific">Racocetra fulgida</name>
    <dbReference type="NCBI Taxonomy" id="60492"/>
    <lineage>
        <taxon>Eukaryota</taxon>
        <taxon>Fungi</taxon>
        <taxon>Fungi incertae sedis</taxon>
        <taxon>Mucoromycota</taxon>
        <taxon>Glomeromycotina</taxon>
        <taxon>Glomeromycetes</taxon>
        <taxon>Diversisporales</taxon>
        <taxon>Gigasporaceae</taxon>
        <taxon>Racocetra</taxon>
    </lineage>
</organism>
<name>A0A9N9NPK3_9GLOM</name>
<proteinExistence type="predicted"/>
<protein>
    <submittedName>
        <fullName evidence="1">3506_t:CDS:1</fullName>
    </submittedName>
</protein>
<accession>A0A9N9NPK3</accession>
<dbReference type="Proteomes" id="UP000789396">
    <property type="component" value="Unassembled WGS sequence"/>
</dbReference>
<dbReference type="PANTHER" id="PTHR10492">
    <property type="match status" value="1"/>
</dbReference>
<gene>
    <name evidence="1" type="ORF">RFULGI_LOCUS13302</name>
</gene>
<sequence>RLAVHLDGRHNVTFQDEENLQNVANRNQNHITTLTAWFQKNIENSIAHIYTYVDFPSYYTWNSSRCKWTPRKTSTTMIGRLYMVQPSEGERYYLQTLLTHVKGAIGFDNLKTINSYTCNNFKEVCSYLGLLQNDTEWDACLLEASAVQTGHQLQQLFATILLFCQLVKPELLWDNHKVALCEDILYQAHVQLQDLDDASDIPTVIEHEALTQLENILLLSGKSLKDFPDMPIPPITSNISNNEETLNHLIREERSYNITNLQAELQPT</sequence>
<evidence type="ECO:0000313" key="1">
    <source>
        <dbReference type="EMBL" id="CAG8746952.1"/>
    </source>
</evidence>
<dbReference type="EMBL" id="CAJVPZ010034541">
    <property type="protein sequence ID" value="CAG8746952.1"/>
    <property type="molecule type" value="Genomic_DNA"/>
</dbReference>
<feature type="non-terminal residue" evidence="1">
    <location>
        <position position="1"/>
    </location>
</feature>
<comment type="caution">
    <text evidence="1">The sequence shown here is derived from an EMBL/GenBank/DDBJ whole genome shotgun (WGS) entry which is preliminary data.</text>
</comment>
<dbReference type="AlphaFoldDB" id="A0A9N9NPK3"/>
<dbReference type="OrthoDB" id="2437471at2759"/>